<dbReference type="Proteomes" id="UP000291404">
    <property type="component" value="Unassembled WGS sequence"/>
</dbReference>
<name>A0A4Q9LIT2_9MICR</name>
<dbReference type="VEuPathDB" id="MicrosporidiaDB:CWI39_1055p0010"/>
<protein>
    <submittedName>
        <fullName evidence="1">Uncharacterized protein</fullName>
    </submittedName>
</protein>
<dbReference type="VEuPathDB" id="MicrosporidiaDB:CWI39_0016p0010"/>
<accession>A0A4Q9LIT2</accession>
<sequence length="226" mass="26858">MDKNLKNAIYFNKNEYVETIVGIFNINNNFFSVYDKSNEKRHIFIDQNLCFKEIKYKNLNIFRFKIPVYLESNYEALSNHFNSEKLKQLFYLGKILSFNNLYIFRLFLSIKPYIKLIFAKTFIDILKLNNKQKPAVTFIYFNSMENIDISFCNIKYLDFPKTEYFPLNLTKLYLLSNLVRKTDLSILSRFEMMKILDLSLNEIKGGSLLILENTPLVSTLEALLYI</sequence>
<evidence type="ECO:0000313" key="2">
    <source>
        <dbReference type="Proteomes" id="UP000291404"/>
    </source>
</evidence>
<dbReference type="VEuPathDB" id="MicrosporidiaDB:CWI36_0357p0010"/>
<comment type="caution">
    <text evidence="1">The sequence shown here is derived from an EMBL/GenBank/DDBJ whole genome shotgun (WGS) entry which is preliminary data.</text>
</comment>
<organism evidence="1 2">
    <name type="scientific">Hamiltosporidium magnivora</name>
    <dbReference type="NCBI Taxonomy" id="148818"/>
    <lineage>
        <taxon>Eukaryota</taxon>
        <taxon>Fungi</taxon>
        <taxon>Fungi incertae sedis</taxon>
        <taxon>Microsporidia</taxon>
        <taxon>Dubosqiidae</taxon>
        <taxon>Hamiltosporidium</taxon>
    </lineage>
</organism>
<dbReference type="EMBL" id="PITI01000357">
    <property type="protein sequence ID" value="TBU06930.1"/>
    <property type="molecule type" value="Genomic_DNA"/>
</dbReference>
<evidence type="ECO:0000313" key="1">
    <source>
        <dbReference type="EMBL" id="TBU06930.1"/>
    </source>
</evidence>
<gene>
    <name evidence="1" type="ORF">CWI36_0357p0010</name>
</gene>
<reference evidence="1 2" key="1">
    <citation type="submission" date="2017-12" db="EMBL/GenBank/DDBJ databases">
        <authorList>
            <person name="Pombert J.-F."/>
            <person name="Haag K.L."/>
            <person name="Ebert D."/>
        </authorList>
    </citation>
    <scope>NUCLEOTIDE SEQUENCE [LARGE SCALE GENOMIC DNA]</scope>
    <source>
        <strain evidence="1">BE-OM-2</strain>
    </source>
</reference>
<proteinExistence type="predicted"/>
<keyword evidence="2" id="KW-1185">Reference proteome</keyword>
<dbReference type="AlphaFoldDB" id="A0A4Q9LIT2"/>
<dbReference type="SUPFAM" id="SSF52058">
    <property type="entry name" value="L domain-like"/>
    <property type="match status" value="1"/>
</dbReference>